<proteinExistence type="predicted"/>
<name>G8LK65_9ENTR</name>
<protein>
    <submittedName>
        <fullName evidence="1">Uncharacterized protein</fullName>
    </submittedName>
</protein>
<dbReference type="KEGG" id="eec:EcWSU1_00470"/>
<gene>
    <name evidence="1" type="ORF">EcWSU1_00470</name>
</gene>
<dbReference type="AlphaFoldDB" id="G8LK65"/>
<dbReference type="HOGENOM" id="CLU_945734_0_0_6"/>
<dbReference type="Proteomes" id="UP000007838">
    <property type="component" value="Chromosome"/>
</dbReference>
<evidence type="ECO:0000313" key="1">
    <source>
        <dbReference type="EMBL" id="AEW71910.1"/>
    </source>
</evidence>
<sequence length="294" mass="32413">MVLSGALTPTLAHRERGKVRGKYGSVANQRAFLARQNVCPVGQRADPGDAVAGLDKLAAGGHFRPHRTGVKLHAPEQFRRDLCQRTLGWFAPVEVHRVGIGQDQQGIGFNLARQQGGREVFVDHRFNAVIPIGVFHHRHAAAAVADHQVIALYQCRDGVALNDAFRLWRGNHPAEIAAVGLEYPAFLRLQRFCLGFAVDRADVFGRVSKCRIGGVHFHLGEQDAHLTLGQVVFQRLLEHVADHSLTFGAEDVQRVGGDFVVRAVLQRQQPNLRPVAVNQYHAPLFRQPGDGASR</sequence>
<reference evidence="1 2" key="1">
    <citation type="journal article" date="2011" name="Stand. Genomic Sci.">
        <title>Complete genome of the onion pathogen Enterobacter cloacae EcWSU1.</title>
        <authorList>
            <person name="Humann J.L."/>
            <person name="Wildung M."/>
            <person name="Cheng C.H."/>
            <person name="Lee T."/>
            <person name="Stewart J.E."/>
            <person name="Drew J.C."/>
            <person name="Triplett E.W."/>
            <person name="Main D."/>
            <person name="Schroeder B.K."/>
        </authorList>
    </citation>
    <scope>NUCLEOTIDE SEQUENCE [LARGE SCALE GENOMIC DNA]</scope>
    <source>
        <strain evidence="1 2">EcWSU1</strain>
    </source>
</reference>
<dbReference type="EMBL" id="CP002886">
    <property type="protein sequence ID" value="AEW71910.1"/>
    <property type="molecule type" value="Genomic_DNA"/>
</dbReference>
<organism evidence="1 2">
    <name type="scientific">Enterobacter ludwigii</name>
    <dbReference type="NCBI Taxonomy" id="299767"/>
    <lineage>
        <taxon>Bacteria</taxon>
        <taxon>Pseudomonadati</taxon>
        <taxon>Pseudomonadota</taxon>
        <taxon>Gammaproteobacteria</taxon>
        <taxon>Enterobacterales</taxon>
        <taxon>Enterobacteriaceae</taxon>
        <taxon>Enterobacter</taxon>
        <taxon>Enterobacter cloacae complex</taxon>
    </lineage>
</organism>
<evidence type="ECO:0000313" key="2">
    <source>
        <dbReference type="Proteomes" id="UP000007838"/>
    </source>
</evidence>
<accession>G8LK65</accession>